<dbReference type="AlphaFoldDB" id="A0A1A9ND93"/>
<dbReference type="Proteomes" id="UP000078116">
    <property type="component" value="Unassembled WGS sequence"/>
</dbReference>
<reference evidence="1 2" key="1">
    <citation type="submission" date="2016-04" db="EMBL/GenBank/DDBJ databases">
        <title>Reclassification of Paraburkholderia panaciterrae (Farh et al. 2015) Dobritsa &amp; Samadpour 2016 as a later homotypic synonym of Paraburkholderia ginsengiterrae (Farh et al. 2015) Dobritsa &amp; Samadpour 2016.</title>
        <authorList>
            <person name="Dobritsa A.P."/>
            <person name="Kutumbaka K."/>
            <person name="Samadpour M."/>
        </authorList>
    </citation>
    <scope>NUCLEOTIDE SEQUENCE [LARGE SCALE GENOMIC DNA]</scope>
    <source>
        <strain evidence="1 2">DCY85</strain>
    </source>
</reference>
<protein>
    <submittedName>
        <fullName evidence="1">Uncharacterized protein</fullName>
    </submittedName>
</protein>
<organism evidence="1 2">
    <name type="scientific">Paraburkholderia ginsengiterrae</name>
    <dbReference type="NCBI Taxonomy" id="1462993"/>
    <lineage>
        <taxon>Bacteria</taxon>
        <taxon>Pseudomonadati</taxon>
        <taxon>Pseudomonadota</taxon>
        <taxon>Betaproteobacteria</taxon>
        <taxon>Burkholderiales</taxon>
        <taxon>Burkholderiaceae</taxon>
        <taxon>Paraburkholderia</taxon>
    </lineage>
</organism>
<accession>A0A1A9ND93</accession>
<evidence type="ECO:0000313" key="2">
    <source>
        <dbReference type="Proteomes" id="UP000078116"/>
    </source>
</evidence>
<name>A0A1A9ND93_9BURK</name>
<evidence type="ECO:0000313" key="1">
    <source>
        <dbReference type="EMBL" id="OAJ64084.1"/>
    </source>
</evidence>
<dbReference type="EMBL" id="LXKA01000110">
    <property type="protein sequence ID" value="OAJ64084.1"/>
    <property type="molecule type" value="Genomic_DNA"/>
</dbReference>
<sequence>MLVFAIVRVGANVLSLPTTASLSLAVRGRTETLIWDVRQGMEEAATGNATAGVIHHALHTWGSDLEHVGSRASNRPEKQR</sequence>
<gene>
    <name evidence="1" type="ORF">A6V37_00870</name>
</gene>
<proteinExistence type="predicted"/>
<comment type="caution">
    <text evidence="1">The sequence shown here is derived from an EMBL/GenBank/DDBJ whole genome shotgun (WGS) entry which is preliminary data.</text>
</comment>